<gene>
    <name evidence="1" type="ORF">F2Q68_00008479</name>
</gene>
<name>A0A8S9KKB1_BRACR</name>
<sequence length="156" mass="17627">MLLFAIHRAVVHVSRVYDYHIHRSPIHETLVHPSSYTSKLIFYQSPIHATPLNSCCCLLSTEMLSTYLMSTTIISTDLLPTKLLSIHLHTHRNSSSTSLQSMQLPVTNLSSTKCPSTRPQDVSKYIETHLLPVSYLLRKASRSREGGGLFRSLQNH</sequence>
<dbReference type="Proteomes" id="UP000712281">
    <property type="component" value="Unassembled WGS sequence"/>
</dbReference>
<dbReference type="EMBL" id="QGKW02000717">
    <property type="protein sequence ID" value="KAF2595670.1"/>
    <property type="molecule type" value="Genomic_DNA"/>
</dbReference>
<comment type="caution">
    <text evidence="1">The sequence shown here is derived from an EMBL/GenBank/DDBJ whole genome shotgun (WGS) entry which is preliminary data.</text>
</comment>
<reference evidence="1" key="1">
    <citation type="submission" date="2019-12" db="EMBL/GenBank/DDBJ databases">
        <title>Genome sequencing and annotation of Brassica cretica.</title>
        <authorList>
            <person name="Studholme D.J."/>
            <person name="Sarris P.F."/>
        </authorList>
    </citation>
    <scope>NUCLEOTIDE SEQUENCE</scope>
    <source>
        <strain evidence="1">PFS-001/15</strain>
        <tissue evidence="1">Leaf</tissue>
    </source>
</reference>
<protein>
    <submittedName>
        <fullName evidence="1">Uncharacterized protein</fullName>
    </submittedName>
</protein>
<organism evidence="1 2">
    <name type="scientific">Brassica cretica</name>
    <name type="common">Mustard</name>
    <dbReference type="NCBI Taxonomy" id="69181"/>
    <lineage>
        <taxon>Eukaryota</taxon>
        <taxon>Viridiplantae</taxon>
        <taxon>Streptophyta</taxon>
        <taxon>Embryophyta</taxon>
        <taxon>Tracheophyta</taxon>
        <taxon>Spermatophyta</taxon>
        <taxon>Magnoliopsida</taxon>
        <taxon>eudicotyledons</taxon>
        <taxon>Gunneridae</taxon>
        <taxon>Pentapetalae</taxon>
        <taxon>rosids</taxon>
        <taxon>malvids</taxon>
        <taxon>Brassicales</taxon>
        <taxon>Brassicaceae</taxon>
        <taxon>Brassiceae</taxon>
        <taxon>Brassica</taxon>
    </lineage>
</organism>
<evidence type="ECO:0000313" key="1">
    <source>
        <dbReference type="EMBL" id="KAF2595670.1"/>
    </source>
</evidence>
<proteinExistence type="predicted"/>
<accession>A0A8S9KKB1</accession>
<dbReference type="AlphaFoldDB" id="A0A8S9KKB1"/>
<evidence type="ECO:0000313" key="2">
    <source>
        <dbReference type="Proteomes" id="UP000712281"/>
    </source>
</evidence>